<sequence>MKSFQFVMQDACFAPDPTAIWQVPYCWFLAQSACTEIPNQAPLKSRFLDSMHSTHTAPNLPMFARLHDTLVPGGSLKIQEYN</sequence>
<keyword evidence="2" id="KW-1185">Reference proteome</keyword>
<evidence type="ECO:0000313" key="1">
    <source>
        <dbReference type="EMBL" id="EIE24997.1"/>
    </source>
</evidence>
<gene>
    <name evidence="1" type="ORF">COCSUDRAFT_32533</name>
</gene>
<protein>
    <submittedName>
        <fullName evidence="1">Uncharacterized protein</fullName>
    </submittedName>
</protein>
<dbReference type="AlphaFoldDB" id="I0Z2X8"/>
<proteinExistence type="predicted"/>
<comment type="caution">
    <text evidence="1">The sequence shown here is derived from an EMBL/GenBank/DDBJ whole genome shotgun (WGS) entry which is preliminary data.</text>
</comment>
<dbReference type="GeneID" id="17042998"/>
<evidence type="ECO:0000313" key="2">
    <source>
        <dbReference type="Proteomes" id="UP000007264"/>
    </source>
</evidence>
<dbReference type="RefSeq" id="XP_005649541.1">
    <property type="nucleotide sequence ID" value="XM_005649484.1"/>
</dbReference>
<reference evidence="1 2" key="1">
    <citation type="journal article" date="2012" name="Genome Biol.">
        <title>The genome of the polar eukaryotic microalga coccomyxa subellipsoidea reveals traits of cold adaptation.</title>
        <authorList>
            <person name="Blanc G."/>
            <person name="Agarkova I."/>
            <person name="Grimwood J."/>
            <person name="Kuo A."/>
            <person name="Brueggeman A."/>
            <person name="Dunigan D."/>
            <person name="Gurnon J."/>
            <person name="Ladunga I."/>
            <person name="Lindquist E."/>
            <person name="Lucas S."/>
            <person name="Pangilinan J."/>
            <person name="Proschold T."/>
            <person name="Salamov A."/>
            <person name="Schmutz J."/>
            <person name="Weeks D."/>
            <person name="Yamada T."/>
            <person name="Claverie J.M."/>
            <person name="Grigoriev I."/>
            <person name="Van Etten J."/>
            <person name="Lomsadze A."/>
            <person name="Borodovsky M."/>
        </authorList>
    </citation>
    <scope>NUCLEOTIDE SEQUENCE [LARGE SCALE GENOMIC DNA]</scope>
    <source>
        <strain evidence="1 2">C-169</strain>
    </source>
</reference>
<dbReference type="EMBL" id="AGSI01000004">
    <property type="protein sequence ID" value="EIE24997.1"/>
    <property type="molecule type" value="Genomic_DNA"/>
</dbReference>
<organism evidence="1 2">
    <name type="scientific">Coccomyxa subellipsoidea (strain C-169)</name>
    <name type="common">Green microalga</name>
    <dbReference type="NCBI Taxonomy" id="574566"/>
    <lineage>
        <taxon>Eukaryota</taxon>
        <taxon>Viridiplantae</taxon>
        <taxon>Chlorophyta</taxon>
        <taxon>core chlorophytes</taxon>
        <taxon>Trebouxiophyceae</taxon>
        <taxon>Trebouxiophyceae incertae sedis</taxon>
        <taxon>Coccomyxaceae</taxon>
        <taxon>Coccomyxa</taxon>
        <taxon>Coccomyxa subellipsoidea</taxon>
    </lineage>
</organism>
<name>I0Z2X8_COCSC</name>
<accession>I0Z2X8</accession>
<dbReference type="Proteomes" id="UP000007264">
    <property type="component" value="Unassembled WGS sequence"/>
</dbReference>
<dbReference type="KEGG" id="csl:COCSUDRAFT_32533"/>